<dbReference type="RefSeq" id="WP_014680801.1">
    <property type="nucleotide sequence ID" value="NC_017770.1"/>
</dbReference>
<feature type="compositionally biased region" description="Polar residues" evidence="1">
    <location>
        <begin position="44"/>
        <end position="57"/>
    </location>
</feature>
<feature type="domain" description="DUF3347" evidence="2">
    <location>
        <begin position="64"/>
        <end position="140"/>
    </location>
</feature>
<dbReference type="Proteomes" id="UP000007590">
    <property type="component" value="Chromosome"/>
</dbReference>
<reference evidence="3" key="1">
    <citation type="submission" date="2012-02" db="EMBL/GenBank/DDBJ databases">
        <title>The complete genome of Solitalea canadensis DSM 3403.</title>
        <authorList>
            <consortium name="US DOE Joint Genome Institute (JGI-PGF)"/>
            <person name="Lucas S."/>
            <person name="Copeland A."/>
            <person name="Lapidus A."/>
            <person name="Glavina del Rio T."/>
            <person name="Dalin E."/>
            <person name="Tice H."/>
            <person name="Bruce D."/>
            <person name="Goodwin L."/>
            <person name="Pitluck S."/>
            <person name="Peters L."/>
            <person name="Ovchinnikova G."/>
            <person name="Lu M."/>
            <person name="Kyrpides N."/>
            <person name="Mavromatis K."/>
            <person name="Ivanova N."/>
            <person name="Brettin T."/>
            <person name="Detter J.C."/>
            <person name="Han C."/>
            <person name="Larimer F."/>
            <person name="Land M."/>
            <person name="Hauser L."/>
            <person name="Markowitz V."/>
            <person name="Cheng J.-F."/>
            <person name="Hugenholtz P."/>
            <person name="Woyke T."/>
            <person name="Wu D."/>
            <person name="Spring S."/>
            <person name="Schroeder M."/>
            <person name="Kopitz M."/>
            <person name="Brambilla E."/>
            <person name="Klenk H.-P."/>
            <person name="Eisen J.A."/>
        </authorList>
    </citation>
    <scope>NUCLEOTIDE SEQUENCE</scope>
    <source>
        <strain evidence="3">DSM 3403</strain>
    </source>
</reference>
<keyword evidence="4" id="KW-1185">Reference proteome</keyword>
<accession>H8KUU0</accession>
<organism evidence="3 4">
    <name type="scientific">Solitalea canadensis (strain ATCC 29591 / DSM 3403 / JCM 21819 / LMG 8368 / NBRC 15130 / NCIMB 12057 / USAM 9D)</name>
    <name type="common">Flexibacter canadensis</name>
    <dbReference type="NCBI Taxonomy" id="929556"/>
    <lineage>
        <taxon>Bacteria</taxon>
        <taxon>Pseudomonadati</taxon>
        <taxon>Bacteroidota</taxon>
        <taxon>Sphingobacteriia</taxon>
        <taxon>Sphingobacteriales</taxon>
        <taxon>Sphingobacteriaceae</taxon>
        <taxon>Solitalea</taxon>
    </lineage>
</organism>
<evidence type="ECO:0000256" key="1">
    <source>
        <dbReference type="SAM" id="MobiDB-lite"/>
    </source>
</evidence>
<dbReference type="InterPro" id="IPR021782">
    <property type="entry name" value="DUF3347"/>
</dbReference>
<dbReference type="HOGENOM" id="CLU_101306_0_0_10"/>
<dbReference type="EMBL" id="CP003349">
    <property type="protein sequence ID" value="AFD07574.1"/>
    <property type="molecule type" value="Genomic_DNA"/>
</dbReference>
<dbReference type="eggNOG" id="COG0845">
    <property type="taxonomic scope" value="Bacteria"/>
</dbReference>
<feature type="compositionally biased region" description="Basic and acidic residues" evidence="1">
    <location>
        <begin position="26"/>
        <end position="43"/>
    </location>
</feature>
<dbReference type="AlphaFoldDB" id="H8KUU0"/>
<dbReference type="KEGG" id="scn:Solca_2540"/>
<evidence type="ECO:0000313" key="4">
    <source>
        <dbReference type="Proteomes" id="UP000007590"/>
    </source>
</evidence>
<dbReference type="Pfam" id="PF11827">
    <property type="entry name" value="DUF3347"/>
    <property type="match status" value="1"/>
</dbReference>
<name>H8KUU0_SOLCM</name>
<feature type="region of interest" description="Disordered" evidence="1">
    <location>
        <begin position="26"/>
        <end position="57"/>
    </location>
</feature>
<dbReference type="PROSITE" id="PS51257">
    <property type="entry name" value="PROKAR_LIPOPROTEIN"/>
    <property type="match status" value="1"/>
</dbReference>
<evidence type="ECO:0000259" key="2">
    <source>
        <dbReference type="Pfam" id="PF11827"/>
    </source>
</evidence>
<dbReference type="OrthoDB" id="5513217at2"/>
<gene>
    <name evidence="3" type="ordered locus">Solca_2540</name>
</gene>
<sequence>MKTKFYIAVALVAGVLAACDGQAKKAENHEGHDHSSHDGHSHEATVQNTSPTGPSFNSDALNNVYGHYIHLKNNLVASNEAESKTAAAALKTAIADLKDAEVLKAAEQTAAATNLEGIRASFNDLSKQIERVIKSTGVKSGEVYVEFCPMANNDKGGFWLSNSSEIQNPYYGDQMMKCGSVEETLK</sequence>
<evidence type="ECO:0000313" key="3">
    <source>
        <dbReference type="EMBL" id="AFD07574.1"/>
    </source>
</evidence>
<protein>
    <recommendedName>
        <fullName evidence="2">DUF3347 domain-containing protein</fullName>
    </recommendedName>
</protein>
<proteinExistence type="predicted"/>
<dbReference type="STRING" id="929556.Solca_2540"/>